<sequence>MQRATCPWPADNKFTGPCALDICPHSHCACTGLSYLLAAACNSCINEPQISWTDYSNQNPKIKCDALPHSFTDPLPSGTAAIPIWASVMISETPTPTTFDLEKAKSIATVISANSGVFPSSSTSPSSSESTPSLTATINPPAASPSNQSGSDANPSPTLTPSSPGAPITAASKSTSHAGPIAGGIIGGALFLALVALGIRYSAVRRRRKHIAPSAAYKAAVRAGNTSPTMPYHPVHHESPRNSTDELRPEHPGSWLPSAPASIRSESRFHEQI</sequence>
<evidence type="ECO:0000313" key="4">
    <source>
        <dbReference type="Proteomes" id="UP001221757"/>
    </source>
</evidence>
<proteinExistence type="predicted"/>
<name>A0AAD7H1R6_MYCRO</name>
<keyword evidence="4" id="KW-1185">Reference proteome</keyword>
<feature type="compositionally biased region" description="Basic and acidic residues" evidence="1">
    <location>
        <begin position="235"/>
        <end position="251"/>
    </location>
</feature>
<gene>
    <name evidence="3" type="ORF">B0H17DRAFT_234435</name>
</gene>
<keyword evidence="2" id="KW-0812">Transmembrane</keyword>
<comment type="caution">
    <text evidence="3">The sequence shown here is derived from an EMBL/GenBank/DDBJ whole genome shotgun (WGS) entry which is preliminary data.</text>
</comment>
<feature type="compositionally biased region" description="Polar residues" evidence="1">
    <location>
        <begin position="144"/>
        <end position="163"/>
    </location>
</feature>
<organism evidence="3 4">
    <name type="scientific">Mycena rosella</name>
    <name type="common">Pink bonnet</name>
    <name type="synonym">Agaricus rosellus</name>
    <dbReference type="NCBI Taxonomy" id="1033263"/>
    <lineage>
        <taxon>Eukaryota</taxon>
        <taxon>Fungi</taxon>
        <taxon>Dikarya</taxon>
        <taxon>Basidiomycota</taxon>
        <taxon>Agaricomycotina</taxon>
        <taxon>Agaricomycetes</taxon>
        <taxon>Agaricomycetidae</taxon>
        <taxon>Agaricales</taxon>
        <taxon>Marasmiineae</taxon>
        <taxon>Mycenaceae</taxon>
        <taxon>Mycena</taxon>
    </lineage>
</organism>
<feature type="region of interest" description="Disordered" evidence="1">
    <location>
        <begin position="117"/>
        <end position="176"/>
    </location>
</feature>
<feature type="region of interest" description="Disordered" evidence="1">
    <location>
        <begin position="233"/>
        <end position="273"/>
    </location>
</feature>
<feature type="transmembrane region" description="Helical" evidence="2">
    <location>
        <begin position="181"/>
        <end position="199"/>
    </location>
</feature>
<feature type="compositionally biased region" description="Low complexity" evidence="1">
    <location>
        <begin position="119"/>
        <end position="135"/>
    </location>
</feature>
<evidence type="ECO:0000256" key="1">
    <source>
        <dbReference type="SAM" id="MobiDB-lite"/>
    </source>
</evidence>
<dbReference type="AlphaFoldDB" id="A0AAD7H1R6"/>
<keyword evidence="2" id="KW-0472">Membrane</keyword>
<keyword evidence="2" id="KW-1133">Transmembrane helix</keyword>
<reference evidence="3" key="1">
    <citation type="submission" date="2023-03" db="EMBL/GenBank/DDBJ databases">
        <title>Massive genome expansion in bonnet fungi (Mycena s.s.) driven by repeated elements and novel gene families across ecological guilds.</title>
        <authorList>
            <consortium name="Lawrence Berkeley National Laboratory"/>
            <person name="Harder C.B."/>
            <person name="Miyauchi S."/>
            <person name="Viragh M."/>
            <person name="Kuo A."/>
            <person name="Thoen E."/>
            <person name="Andreopoulos B."/>
            <person name="Lu D."/>
            <person name="Skrede I."/>
            <person name="Drula E."/>
            <person name="Henrissat B."/>
            <person name="Morin E."/>
            <person name="Kohler A."/>
            <person name="Barry K."/>
            <person name="LaButti K."/>
            <person name="Morin E."/>
            <person name="Salamov A."/>
            <person name="Lipzen A."/>
            <person name="Mereny Z."/>
            <person name="Hegedus B."/>
            <person name="Baldrian P."/>
            <person name="Stursova M."/>
            <person name="Weitz H."/>
            <person name="Taylor A."/>
            <person name="Grigoriev I.V."/>
            <person name="Nagy L.G."/>
            <person name="Martin F."/>
            <person name="Kauserud H."/>
        </authorList>
    </citation>
    <scope>NUCLEOTIDE SEQUENCE</scope>
    <source>
        <strain evidence="3">CBHHK067</strain>
    </source>
</reference>
<evidence type="ECO:0000256" key="2">
    <source>
        <dbReference type="SAM" id="Phobius"/>
    </source>
</evidence>
<dbReference type="Proteomes" id="UP001221757">
    <property type="component" value="Unassembled WGS sequence"/>
</dbReference>
<accession>A0AAD7H1R6</accession>
<evidence type="ECO:0000313" key="3">
    <source>
        <dbReference type="EMBL" id="KAJ7709717.1"/>
    </source>
</evidence>
<protein>
    <submittedName>
        <fullName evidence="3">Uncharacterized protein</fullName>
    </submittedName>
</protein>
<dbReference type="EMBL" id="JARKIE010000002">
    <property type="protein sequence ID" value="KAJ7709717.1"/>
    <property type="molecule type" value="Genomic_DNA"/>
</dbReference>